<dbReference type="HOGENOM" id="CLU_1507994_0_0_5"/>
<dbReference type="Proteomes" id="UP000001816">
    <property type="component" value="Chromosome"/>
</dbReference>
<feature type="region of interest" description="Disordered" evidence="1">
    <location>
        <begin position="65"/>
        <end position="104"/>
    </location>
</feature>
<dbReference type="BioCyc" id="CAULO:CC3453-MONOMER"/>
<dbReference type="KEGG" id="ccr:CC_3453"/>
<evidence type="ECO:0000313" key="3">
    <source>
        <dbReference type="Proteomes" id="UP000001816"/>
    </source>
</evidence>
<organism evidence="2 3">
    <name type="scientific">Caulobacter vibrioides (strain ATCC 19089 / CIP 103742 / CB 15)</name>
    <name type="common">Caulobacter crescentus</name>
    <dbReference type="NCBI Taxonomy" id="190650"/>
    <lineage>
        <taxon>Bacteria</taxon>
        <taxon>Pseudomonadati</taxon>
        <taxon>Pseudomonadota</taxon>
        <taxon>Alphaproteobacteria</taxon>
        <taxon>Caulobacterales</taxon>
        <taxon>Caulobacteraceae</taxon>
        <taxon>Caulobacter</taxon>
    </lineage>
</organism>
<accession>Q9A2V3</accession>
<gene>
    <name evidence="2" type="ordered locus">CC_3453</name>
</gene>
<sequence>MRFAFSGIADLSPDAARPGWNRRALKPQDLVDPALGLGVDGALFDHALGAGVAAVLADPALDAVGGQHGSRTGGIGEGAHQGGHGRADEGGGHRPDRADPPFAEDGLQTIDQKLAVRLLLHHPDHPEDGALDNRGQQHRQHHAQNTRSDKQSERCADDREGGHGDHAASVTPFWSRTG</sequence>
<reference evidence="2 3" key="1">
    <citation type="journal article" date="2001" name="Proc. Natl. Acad. Sci. U.S.A.">
        <title>Complete genome sequence of Caulobacter crescentus.</title>
        <authorList>
            <person name="Nierman W.C."/>
            <person name="Feldblyum T.V."/>
            <person name="Laub M.T."/>
            <person name="Paulsen I.T."/>
            <person name="Nelson K.E."/>
            <person name="Eisen J.A."/>
            <person name="Heidelberg J.F."/>
            <person name="Alley M.R."/>
            <person name="Ohta N."/>
            <person name="Maddock J.R."/>
            <person name="Potocka I."/>
            <person name="Nelson W.C."/>
            <person name="Newton A."/>
            <person name="Stephens C."/>
            <person name="Phadke N.D."/>
            <person name="Ely B."/>
            <person name="DeBoy R.T."/>
            <person name="Dodson R.J."/>
            <person name="Durkin A.S."/>
            <person name="Gwinn M.L."/>
            <person name="Haft D.H."/>
            <person name="Kolonay J.F."/>
            <person name="Smit J."/>
            <person name="Craven M.B."/>
            <person name="Khouri H."/>
            <person name="Shetty J."/>
            <person name="Berry K."/>
            <person name="Utterback T."/>
            <person name="Tran K."/>
            <person name="Wolf A."/>
            <person name="Vamathevan J."/>
            <person name="Ermolaeva M."/>
            <person name="White O."/>
            <person name="Salzberg S.L."/>
            <person name="Venter J.C."/>
            <person name="Shapiro L."/>
            <person name="Fraser C.M."/>
        </authorList>
    </citation>
    <scope>NUCLEOTIDE SEQUENCE [LARGE SCALE GENOMIC DNA]</scope>
    <source>
        <strain evidence="3">ATCC 19089 / CB15</strain>
    </source>
</reference>
<proteinExistence type="predicted"/>
<protein>
    <submittedName>
        <fullName evidence="2">Uncharacterized protein</fullName>
    </submittedName>
</protein>
<dbReference type="AlphaFoldDB" id="Q9A2V3"/>
<dbReference type="PIR" id="C87677">
    <property type="entry name" value="C87677"/>
</dbReference>
<dbReference type="EMBL" id="AE005673">
    <property type="protein sequence ID" value="AAK25415.1"/>
    <property type="molecule type" value="Genomic_DNA"/>
</dbReference>
<feature type="compositionally biased region" description="Gly residues" evidence="1">
    <location>
        <begin position="66"/>
        <end position="84"/>
    </location>
</feature>
<dbReference type="STRING" id="190650.CC_3453"/>
<name>Q9A2V3_CAUVC</name>
<evidence type="ECO:0000256" key="1">
    <source>
        <dbReference type="SAM" id="MobiDB-lite"/>
    </source>
</evidence>
<feature type="region of interest" description="Disordered" evidence="1">
    <location>
        <begin position="123"/>
        <end position="178"/>
    </location>
</feature>
<evidence type="ECO:0000313" key="2">
    <source>
        <dbReference type="EMBL" id="AAK25415.1"/>
    </source>
</evidence>
<keyword evidence="3" id="KW-1185">Reference proteome</keyword>
<feature type="compositionally biased region" description="Basic and acidic residues" evidence="1">
    <location>
        <begin position="85"/>
        <end position="99"/>
    </location>
</feature>
<dbReference type="EnsemblBacteria" id="AAK25415">
    <property type="protein sequence ID" value="AAK25415"/>
    <property type="gene ID" value="CC_3453"/>
</dbReference>
<feature type="compositionally biased region" description="Basic and acidic residues" evidence="1">
    <location>
        <begin position="147"/>
        <end position="166"/>
    </location>
</feature>